<evidence type="ECO:0000256" key="2">
    <source>
        <dbReference type="ARBA" id="ARBA00022475"/>
    </source>
</evidence>
<feature type="domain" description="GYF" evidence="8">
    <location>
        <begin position="7"/>
        <end position="50"/>
    </location>
</feature>
<evidence type="ECO:0000256" key="6">
    <source>
        <dbReference type="SAM" id="Phobius"/>
    </source>
</evidence>
<sequence>MSQPYILVINGKPEGPFTIPELKSRGIKPGDFVKTEDMVDYKEAQEIAELRELFGFARPKLLMQYYGSFDQRWLASALDWFIVFGIFVLLAAMAVFLFITDKQARIYTSIGIVAFTPIGKLIYHVLMESSVKQATYGKQMLKIKVVDMDGNRISVGKAIGRNLAKIFSVLTFFIGYLMAFFNKQQQCLHDMIAGTLVIKDRLV</sequence>
<dbReference type="Proteomes" id="UP000199705">
    <property type="component" value="Unassembled WGS sequence"/>
</dbReference>
<evidence type="ECO:0000256" key="5">
    <source>
        <dbReference type="ARBA" id="ARBA00023136"/>
    </source>
</evidence>
<accession>A0A1G7VXW7</accession>
<dbReference type="AlphaFoldDB" id="A0A1G7VXW7"/>
<dbReference type="STRING" id="551996.SAMN05192573_104232"/>
<feature type="domain" description="RDD" evidence="7">
    <location>
        <begin position="66"/>
        <end position="194"/>
    </location>
</feature>
<dbReference type="InterPro" id="IPR051791">
    <property type="entry name" value="Pra-immunoreactive"/>
</dbReference>
<proteinExistence type="predicted"/>
<evidence type="ECO:0000256" key="3">
    <source>
        <dbReference type="ARBA" id="ARBA00022692"/>
    </source>
</evidence>
<evidence type="ECO:0000259" key="7">
    <source>
        <dbReference type="Pfam" id="PF06271"/>
    </source>
</evidence>
<keyword evidence="2" id="KW-1003">Cell membrane</keyword>
<evidence type="ECO:0000256" key="1">
    <source>
        <dbReference type="ARBA" id="ARBA00004651"/>
    </source>
</evidence>
<keyword evidence="10" id="KW-1185">Reference proteome</keyword>
<evidence type="ECO:0000313" key="10">
    <source>
        <dbReference type="Proteomes" id="UP000199705"/>
    </source>
</evidence>
<dbReference type="PANTHER" id="PTHR36115">
    <property type="entry name" value="PROLINE-RICH ANTIGEN HOMOLOG-RELATED"/>
    <property type="match status" value="1"/>
</dbReference>
<protein>
    <submittedName>
        <fullName evidence="9">Uncharacterized membrane protein YckC, RDD family</fullName>
    </submittedName>
</protein>
<feature type="transmembrane region" description="Helical" evidence="6">
    <location>
        <begin position="163"/>
        <end position="181"/>
    </location>
</feature>
<gene>
    <name evidence="9" type="ORF">SAMN05192573_104232</name>
</gene>
<dbReference type="InterPro" id="IPR025640">
    <property type="entry name" value="GYF_2"/>
</dbReference>
<dbReference type="EMBL" id="FNCG01000004">
    <property type="protein sequence ID" value="SDG64616.1"/>
    <property type="molecule type" value="Genomic_DNA"/>
</dbReference>
<evidence type="ECO:0000313" key="9">
    <source>
        <dbReference type="EMBL" id="SDG64616.1"/>
    </source>
</evidence>
<reference evidence="10" key="1">
    <citation type="submission" date="2016-10" db="EMBL/GenBank/DDBJ databases">
        <authorList>
            <person name="Varghese N."/>
            <person name="Submissions S."/>
        </authorList>
    </citation>
    <scope>NUCLEOTIDE SEQUENCE [LARGE SCALE GENOMIC DNA]</scope>
    <source>
        <strain evidence="10">Gh-67</strain>
    </source>
</reference>
<keyword evidence="5 6" id="KW-0472">Membrane</keyword>
<dbReference type="Pfam" id="PF14237">
    <property type="entry name" value="GYF_2"/>
    <property type="match status" value="1"/>
</dbReference>
<dbReference type="GO" id="GO:0005886">
    <property type="term" value="C:plasma membrane"/>
    <property type="evidence" value="ECO:0007669"/>
    <property type="project" value="UniProtKB-SubCell"/>
</dbReference>
<dbReference type="Pfam" id="PF06271">
    <property type="entry name" value="RDD"/>
    <property type="match status" value="1"/>
</dbReference>
<organism evidence="9 10">
    <name type="scientific">Mucilaginibacter gossypii</name>
    <dbReference type="NCBI Taxonomy" id="551996"/>
    <lineage>
        <taxon>Bacteria</taxon>
        <taxon>Pseudomonadati</taxon>
        <taxon>Bacteroidota</taxon>
        <taxon>Sphingobacteriia</taxon>
        <taxon>Sphingobacteriales</taxon>
        <taxon>Sphingobacteriaceae</taxon>
        <taxon>Mucilaginibacter</taxon>
    </lineage>
</organism>
<evidence type="ECO:0000259" key="8">
    <source>
        <dbReference type="Pfam" id="PF14237"/>
    </source>
</evidence>
<feature type="transmembrane region" description="Helical" evidence="6">
    <location>
        <begin position="80"/>
        <end position="99"/>
    </location>
</feature>
<feature type="transmembrane region" description="Helical" evidence="6">
    <location>
        <begin position="106"/>
        <end position="126"/>
    </location>
</feature>
<dbReference type="RefSeq" id="WP_091165580.1">
    <property type="nucleotide sequence ID" value="NZ_FNCG01000004.1"/>
</dbReference>
<dbReference type="InterPro" id="IPR010432">
    <property type="entry name" value="RDD"/>
</dbReference>
<evidence type="ECO:0000256" key="4">
    <source>
        <dbReference type="ARBA" id="ARBA00022989"/>
    </source>
</evidence>
<keyword evidence="4 6" id="KW-1133">Transmembrane helix</keyword>
<comment type="subcellular location">
    <subcellularLocation>
        <location evidence="1">Cell membrane</location>
        <topology evidence="1">Multi-pass membrane protein</topology>
    </subcellularLocation>
</comment>
<keyword evidence="3 6" id="KW-0812">Transmembrane</keyword>
<dbReference type="PANTHER" id="PTHR36115:SF4">
    <property type="entry name" value="MEMBRANE PROTEIN"/>
    <property type="match status" value="1"/>
</dbReference>
<name>A0A1G7VXW7_9SPHI</name>